<keyword evidence="1" id="KW-0812">Transmembrane</keyword>
<feature type="transmembrane region" description="Helical" evidence="1">
    <location>
        <begin position="291"/>
        <end position="313"/>
    </location>
</feature>
<protein>
    <submittedName>
        <fullName evidence="3">Sporulation integral membrane protein YlbJ</fullName>
    </submittedName>
</protein>
<keyword evidence="1" id="KW-1133">Transmembrane helix</keyword>
<feature type="transmembrane region" description="Helical" evidence="1">
    <location>
        <begin position="46"/>
        <end position="70"/>
    </location>
</feature>
<feature type="transmembrane region" description="Helical" evidence="1">
    <location>
        <begin position="206"/>
        <end position="228"/>
    </location>
</feature>
<dbReference type="Pfam" id="PF07670">
    <property type="entry name" value="Gate"/>
    <property type="match status" value="1"/>
</dbReference>
<dbReference type="InterPro" id="IPR014226">
    <property type="entry name" value="Spore_IM_YlbJ"/>
</dbReference>
<feature type="transmembrane region" description="Helical" evidence="1">
    <location>
        <begin position="320"/>
        <end position="342"/>
    </location>
</feature>
<evidence type="ECO:0000313" key="4">
    <source>
        <dbReference type="Proteomes" id="UP001444625"/>
    </source>
</evidence>
<feature type="transmembrane region" description="Helical" evidence="1">
    <location>
        <begin position="120"/>
        <end position="141"/>
    </location>
</feature>
<dbReference type="RefSeq" id="WP_345824002.1">
    <property type="nucleotide sequence ID" value="NZ_JBDIML010000001.1"/>
</dbReference>
<comment type="caution">
    <text evidence="3">The sequence shown here is derived from an EMBL/GenBank/DDBJ whole genome shotgun (WGS) entry which is preliminary data.</text>
</comment>
<feature type="transmembrane region" description="Helical" evidence="1">
    <location>
        <begin position="147"/>
        <end position="168"/>
    </location>
</feature>
<feature type="transmembrane region" description="Helical" evidence="1">
    <location>
        <begin position="7"/>
        <end position="26"/>
    </location>
</feature>
<gene>
    <name evidence="3" type="primary">ylbJ</name>
    <name evidence="3" type="ORF">ABC228_05100</name>
</gene>
<proteinExistence type="predicted"/>
<keyword evidence="4" id="KW-1185">Reference proteome</keyword>
<feature type="domain" description="Nucleoside transporter/FeoB GTPase Gate" evidence="2">
    <location>
        <begin position="42"/>
        <end position="139"/>
    </location>
</feature>
<name>A0ABU9XI89_9BACI</name>
<feature type="transmembrane region" description="Helical" evidence="1">
    <location>
        <begin position="234"/>
        <end position="254"/>
    </location>
</feature>
<organism evidence="3 4">
    <name type="scientific">Ornithinibacillus xuwenensis</name>
    <dbReference type="NCBI Taxonomy" id="3144668"/>
    <lineage>
        <taxon>Bacteria</taxon>
        <taxon>Bacillati</taxon>
        <taxon>Bacillota</taxon>
        <taxon>Bacilli</taxon>
        <taxon>Bacillales</taxon>
        <taxon>Bacillaceae</taxon>
        <taxon>Ornithinibacillus</taxon>
    </lineage>
</organism>
<evidence type="ECO:0000259" key="2">
    <source>
        <dbReference type="Pfam" id="PF07670"/>
    </source>
</evidence>
<dbReference type="EMBL" id="JBDIML010000001">
    <property type="protein sequence ID" value="MEN2766557.1"/>
    <property type="molecule type" value="Genomic_DNA"/>
</dbReference>
<reference evidence="3 4" key="1">
    <citation type="submission" date="2024-05" db="EMBL/GenBank/DDBJ databases">
        <authorList>
            <person name="Haq I."/>
            <person name="Ullah Z."/>
            <person name="Ahmad R."/>
            <person name="Li M."/>
            <person name="Tong Y."/>
        </authorList>
    </citation>
    <scope>NUCLEOTIDE SEQUENCE [LARGE SCALE GENOMIC DNA]</scope>
    <source>
        <strain evidence="3 4">16A2E</strain>
    </source>
</reference>
<dbReference type="NCBIfam" id="TIGR02871">
    <property type="entry name" value="spore_ylbJ"/>
    <property type="match status" value="1"/>
</dbReference>
<sequence length="403" mass="45511">MKQIVKTLALAGITVFFAVTLIKYPNDALEASIRGLDMWWEVVFPSLLPFFITSELLLSFGVVKFLGVLFEAIMRPLFNVPGVGSFAWIMGMASGYPTGAKISVRLREEKQLTKIEAERLVAFTNSSSPLFIFGAISVGFFHDAKLGLLLAICHYLGNTLTGICMRFYGRSSEKPIKKEKRRVSLKRAFQLMHETRIRDTRPFGEIMGDAVIHSIKTLVMVGGFIILFSVLNKMLFLIGLTPIIAMYFHQIFSVLMLPLELALPFISGLFEITLGANMISKESIDPLLSSIIIISFILGFNGFSIQAQVASIISKTDIRFYPYFFARILHGFIASILTILLYKPLYLERQVFDMRDMPVITPIEKNEWTSTLELLERFGPILTISFIGISIALLYRRIYKNHS</sequence>
<dbReference type="InterPro" id="IPR011642">
    <property type="entry name" value="Gate_dom"/>
</dbReference>
<accession>A0ABU9XI89</accession>
<evidence type="ECO:0000313" key="3">
    <source>
        <dbReference type="EMBL" id="MEN2766557.1"/>
    </source>
</evidence>
<dbReference type="Proteomes" id="UP001444625">
    <property type="component" value="Unassembled WGS sequence"/>
</dbReference>
<keyword evidence="1" id="KW-0472">Membrane</keyword>
<evidence type="ECO:0000256" key="1">
    <source>
        <dbReference type="SAM" id="Phobius"/>
    </source>
</evidence>
<feature type="transmembrane region" description="Helical" evidence="1">
    <location>
        <begin position="378"/>
        <end position="395"/>
    </location>
</feature>